<dbReference type="InterPro" id="IPR009057">
    <property type="entry name" value="Homeodomain-like_sf"/>
</dbReference>
<dbReference type="InterPro" id="IPR025756">
    <property type="entry name" value="Myb_CC_LHEQLE"/>
</dbReference>
<evidence type="ECO:0000313" key="7">
    <source>
        <dbReference type="Proteomes" id="UP001552299"/>
    </source>
</evidence>
<dbReference type="Pfam" id="PF14379">
    <property type="entry name" value="Myb_CC_LHEQLE"/>
    <property type="match status" value="1"/>
</dbReference>
<dbReference type="SUPFAM" id="SSF46689">
    <property type="entry name" value="Homeodomain-like"/>
    <property type="match status" value="1"/>
</dbReference>
<organism evidence="6 7">
    <name type="scientific">Dendrobium thyrsiflorum</name>
    <name type="common">Pinecone-like raceme dendrobium</name>
    <name type="synonym">Orchid</name>
    <dbReference type="NCBI Taxonomy" id="117978"/>
    <lineage>
        <taxon>Eukaryota</taxon>
        <taxon>Viridiplantae</taxon>
        <taxon>Streptophyta</taxon>
        <taxon>Embryophyta</taxon>
        <taxon>Tracheophyta</taxon>
        <taxon>Spermatophyta</taxon>
        <taxon>Magnoliopsida</taxon>
        <taxon>Liliopsida</taxon>
        <taxon>Asparagales</taxon>
        <taxon>Orchidaceae</taxon>
        <taxon>Epidendroideae</taxon>
        <taxon>Malaxideae</taxon>
        <taxon>Dendrobiinae</taxon>
        <taxon>Dendrobium</taxon>
    </lineage>
</organism>
<dbReference type="InterPro" id="IPR001005">
    <property type="entry name" value="SANT/Myb"/>
</dbReference>
<name>A0ABD0TYY6_DENTH</name>
<dbReference type="InterPro" id="IPR006447">
    <property type="entry name" value="Myb_dom_plants"/>
</dbReference>
<dbReference type="PROSITE" id="PS51294">
    <property type="entry name" value="HTH_MYB"/>
    <property type="match status" value="1"/>
</dbReference>
<evidence type="ECO:0000259" key="5">
    <source>
        <dbReference type="PROSITE" id="PS51294"/>
    </source>
</evidence>
<dbReference type="Proteomes" id="UP001552299">
    <property type="component" value="Unassembled WGS sequence"/>
</dbReference>
<keyword evidence="7" id="KW-1185">Reference proteome</keyword>
<dbReference type="Gene3D" id="1.10.10.60">
    <property type="entry name" value="Homeodomain-like"/>
    <property type="match status" value="1"/>
</dbReference>
<evidence type="ECO:0000313" key="6">
    <source>
        <dbReference type="EMBL" id="KAL0904753.1"/>
    </source>
</evidence>
<dbReference type="AlphaFoldDB" id="A0ABD0TYY6"/>
<gene>
    <name evidence="6" type="ORF">M5K25_026902</name>
</gene>
<protein>
    <recommendedName>
        <fullName evidence="5">HTH myb-type domain-containing protein</fullName>
    </recommendedName>
</protein>
<feature type="domain" description="HTH myb-type" evidence="5">
    <location>
        <begin position="248"/>
        <end position="307"/>
    </location>
</feature>
<evidence type="ECO:0000256" key="3">
    <source>
        <dbReference type="ARBA" id="ARBA00023163"/>
    </source>
</evidence>
<reference evidence="6 7" key="1">
    <citation type="journal article" date="2024" name="Plant Biotechnol. J.">
        <title>Dendrobium thyrsiflorum genome and its molecular insights into genes involved in important horticultural traits.</title>
        <authorList>
            <person name="Chen B."/>
            <person name="Wang J.Y."/>
            <person name="Zheng P.J."/>
            <person name="Li K.L."/>
            <person name="Liang Y.M."/>
            <person name="Chen X.F."/>
            <person name="Zhang C."/>
            <person name="Zhao X."/>
            <person name="He X."/>
            <person name="Zhang G.Q."/>
            <person name="Liu Z.J."/>
            <person name="Xu Q."/>
        </authorList>
    </citation>
    <scope>NUCLEOTIDE SEQUENCE [LARGE SCALE GENOMIC DNA]</scope>
    <source>
        <strain evidence="6">GZMU011</strain>
    </source>
</reference>
<dbReference type="InterPro" id="IPR046955">
    <property type="entry name" value="PHR1-like"/>
</dbReference>
<keyword evidence="3" id="KW-0804">Transcription</keyword>
<dbReference type="EMBL" id="JANQDX010000019">
    <property type="protein sequence ID" value="KAL0904753.1"/>
    <property type="molecule type" value="Genomic_DNA"/>
</dbReference>
<proteinExistence type="predicted"/>
<evidence type="ECO:0000256" key="2">
    <source>
        <dbReference type="ARBA" id="ARBA00023125"/>
    </source>
</evidence>
<accession>A0ABD0TYY6</accession>
<dbReference type="GO" id="GO:0003677">
    <property type="term" value="F:DNA binding"/>
    <property type="evidence" value="ECO:0007669"/>
    <property type="project" value="UniProtKB-KW"/>
</dbReference>
<dbReference type="InterPro" id="IPR017930">
    <property type="entry name" value="Myb_dom"/>
</dbReference>
<keyword evidence="1" id="KW-0805">Transcription regulation</keyword>
<evidence type="ECO:0000256" key="4">
    <source>
        <dbReference type="ARBA" id="ARBA00023242"/>
    </source>
</evidence>
<sequence>MNTKKIGCHEPTYGSLNCSSSEFVNPSCEKFNCPSLLSDCSPWKNNLNSSNLFSYSEEGSAMPPCHSSSAFPNSIGSTTSTFSSAECLMDFPQFEHQVSYPSVSYQPPINSLDFSVHVSPVSQFSLRAEKKRDASHSWETLESDVRFPLHECGNSAVCDKRQKLLYRNHQDILAQLVAQSTEEGLDSNLNKRQLVSVETVNRSSVVYNLENSLMRSPKFQLQNVNKHSKASIVVPITSYNPKSGSLVPSKTRIRWTPDLHEKFVACVNCLGGAEKATPKGILKLMDSDGLTIYHIKSHLQKYRLAKYLPESSEGKFQRKASANELQQLDPITGIRITEALQIQLEVQRHLHEQLEIQRNLQMRIEAQGRQLQKLFREQMKPNKNLTEAQDLEDFLPAKHQETAQDVQIFVLGEDHQNNHFTSKIS</sequence>
<dbReference type="NCBIfam" id="TIGR01557">
    <property type="entry name" value="myb_SHAQKYF"/>
    <property type="match status" value="1"/>
</dbReference>
<dbReference type="FunFam" id="1.10.10.60:FF:000002">
    <property type="entry name" value="Myb family transcription factor"/>
    <property type="match status" value="1"/>
</dbReference>
<dbReference type="PANTHER" id="PTHR31499">
    <property type="entry name" value="MYB FAMILY TRANSCRIPTION FACTOR PHL11"/>
    <property type="match status" value="1"/>
</dbReference>
<keyword evidence="4" id="KW-0539">Nucleus</keyword>
<dbReference type="PANTHER" id="PTHR31499:SF79">
    <property type="entry name" value="HTH MYB-TYPE DOMAIN-CONTAINING PROTEIN"/>
    <property type="match status" value="1"/>
</dbReference>
<dbReference type="Pfam" id="PF00249">
    <property type="entry name" value="Myb_DNA-binding"/>
    <property type="match status" value="1"/>
</dbReference>
<keyword evidence="2" id="KW-0238">DNA-binding</keyword>
<evidence type="ECO:0000256" key="1">
    <source>
        <dbReference type="ARBA" id="ARBA00023015"/>
    </source>
</evidence>
<comment type="caution">
    <text evidence="6">The sequence shown here is derived from an EMBL/GenBank/DDBJ whole genome shotgun (WGS) entry which is preliminary data.</text>
</comment>